<dbReference type="PROSITE" id="PS50885">
    <property type="entry name" value="HAMP"/>
    <property type="match status" value="1"/>
</dbReference>
<dbReference type="Proteomes" id="UP001416858">
    <property type="component" value="Unassembled WGS sequence"/>
</dbReference>
<sequence>MRIVHKLLLATLLPALLIWFVGMYATQVSERSLRHAIEATSMTRATAVMDEIDRIVQARTADWKAYSRSDLAQQVLVASNQAIEALEDPAATIEERDQSWRDTPADEATKFMRSLLRNPLSRDLRQRLNKLNEGSGYTIFGEVFFTNRFGVNAAQTSRTSDYRQDDEAWWKYAYQNEVYIGDVMLDDSAGVYSVDICLRVDDESGKPLGVLKAVMNIQEVFSVIDTRVGRYRDDERLVLFTAEGRVIRASNDDTKPLSDGSIYFKDVQLDADHANDVYYRRDEETGEKYLSAFALSRGYGDFKGLGWITMDERRESVVFAPVNRLRNRIIWLSSLATLATLLIGGATALSLSKRLDQLTDATVSIGRGELDTTVATRGNDEVTELARNFNRMGSELQQTHHELTLARDAARDANKAKSTFLANMSHEIRTPMNGIIGMGELLATSQLSAEQRDYLNMMQQSADSLLRLLNDILDFSKIEAGRLELEEIGFSLRDCIEKTGQALSIRAAEKNLEMACRIAPDLPDTFLGDPGRIRQILVNLAGNAIKFTQQGEVVIDVTCQSRCENKIRLHFRVIDTGVGIPAEKQEKIFEAFGQADASTTREFGGTGLGLTISSQLVAMMNGEIWVESEIDKGTTFHFTLELTVQDDLEKQHRMQELATHPMHVLIVDDNRTNRRIFEEVLKSWNMETVSTEAATQGLKELEQAASSEHPFDLVLLDYMMPEMDGFGFAEQVQADERLRGTRIIMLSSAAQSGDAKKCQELGIVRYMTKPVVQSELLNTMLSVVQEPSQSEDQDSDTPETQDADRDAMRLNILLAEDGLVNQRVATGLLKRNGHKVVIAEDGKKAIQAWENGSFDVILMDVQMPEMDGIEATEWIRQKERASGGHIPIVAMTANAMKGDRQRCLDAGMDDYVSKPIQPDSLFKVLCQVSGQLTSQRGAEES</sequence>
<dbReference type="Gene3D" id="3.30.450.20">
    <property type="entry name" value="PAS domain"/>
    <property type="match status" value="1"/>
</dbReference>
<comment type="subcellular location">
    <subcellularLocation>
        <location evidence="2">Membrane</location>
    </subcellularLocation>
</comment>
<dbReference type="InterPro" id="IPR005467">
    <property type="entry name" value="His_kinase_dom"/>
</dbReference>
<evidence type="ECO:0000256" key="2">
    <source>
        <dbReference type="ARBA" id="ARBA00004370"/>
    </source>
</evidence>
<evidence type="ECO:0000256" key="7">
    <source>
        <dbReference type="PROSITE-ProRule" id="PRU00169"/>
    </source>
</evidence>
<feature type="domain" description="HAMP" evidence="10">
    <location>
        <begin position="349"/>
        <end position="401"/>
    </location>
</feature>
<gene>
    <name evidence="11" type="primary">rcsC_15</name>
    <name evidence="11" type="ORF">Rcae01_01685</name>
</gene>
<dbReference type="InterPro" id="IPR036890">
    <property type="entry name" value="HATPase_C_sf"/>
</dbReference>
<evidence type="ECO:0000256" key="6">
    <source>
        <dbReference type="ARBA" id="ARBA00022777"/>
    </source>
</evidence>
<dbReference type="CDD" id="cd17546">
    <property type="entry name" value="REC_hyHK_CKI1_RcsC-like"/>
    <property type="match status" value="2"/>
</dbReference>
<dbReference type="PANTHER" id="PTHR45339:SF5">
    <property type="entry name" value="HISTIDINE KINASE"/>
    <property type="match status" value="1"/>
</dbReference>
<keyword evidence="5" id="KW-0808">Transferase</keyword>
<dbReference type="InterPro" id="IPR036097">
    <property type="entry name" value="HisK_dim/P_sf"/>
</dbReference>
<dbReference type="InterPro" id="IPR011006">
    <property type="entry name" value="CheY-like_superfamily"/>
</dbReference>
<evidence type="ECO:0000256" key="1">
    <source>
        <dbReference type="ARBA" id="ARBA00000085"/>
    </source>
</evidence>
<evidence type="ECO:0000313" key="11">
    <source>
        <dbReference type="EMBL" id="GAA5506233.1"/>
    </source>
</evidence>
<dbReference type="SUPFAM" id="SSF158472">
    <property type="entry name" value="HAMP domain-like"/>
    <property type="match status" value="1"/>
</dbReference>
<evidence type="ECO:0000256" key="5">
    <source>
        <dbReference type="ARBA" id="ARBA00022679"/>
    </source>
</evidence>
<dbReference type="CDD" id="cd16922">
    <property type="entry name" value="HATPase_EvgS-ArcB-TorS-like"/>
    <property type="match status" value="1"/>
</dbReference>
<keyword evidence="12" id="KW-1185">Reference proteome</keyword>
<dbReference type="Gene3D" id="1.10.287.130">
    <property type="match status" value="1"/>
</dbReference>
<evidence type="ECO:0000259" key="8">
    <source>
        <dbReference type="PROSITE" id="PS50109"/>
    </source>
</evidence>
<dbReference type="RefSeq" id="WP_345683182.1">
    <property type="nucleotide sequence ID" value="NZ_BAABRO010000002.1"/>
</dbReference>
<dbReference type="Pfam" id="PF00672">
    <property type="entry name" value="HAMP"/>
    <property type="match status" value="1"/>
</dbReference>
<protein>
    <recommendedName>
        <fullName evidence="3">histidine kinase</fullName>
        <ecNumber evidence="3">2.7.13.3</ecNumber>
    </recommendedName>
</protein>
<dbReference type="SUPFAM" id="SSF55874">
    <property type="entry name" value="ATPase domain of HSP90 chaperone/DNA topoisomerase II/histidine kinase"/>
    <property type="match status" value="1"/>
</dbReference>
<evidence type="ECO:0000259" key="10">
    <source>
        <dbReference type="PROSITE" id="PS50885"/>
    </source>
</evidence>
<feature type="domain" description="Response regulatory" evidence="9">
    <location>
        <begin position="811"/>
        <end position="929"/>
    </location>
</feature>
<dbReference type="PRINTS" id="PR00344">
    <property type="entry name" value="BCTRLSENSOR"/>
</dbReference>
<dbReference type="PANTHER" id="PTHR45339">
    <property type="entry name" value="HYBRID SIGNAL TRANSDUCTION HISTIDINE KINASE J"/>
    <property type="match status" value="1"/>
</dbReference>
<dbReference type="PROSITE" id="PS50109">
    <property type="entry name" value="HIS_KIN"/>
    <property type="match status" value="1"/>
</dbReference>
<dbReference type="InterPro" id="IPR004358">
    <property type="entry name" value="Sig_transdc_His_kin-like_C"/>
</dbReference>
<dbReference type="Gene3D" id="3.40.50.2300">
    <property type="match status" value="2"/>
</dbReference>
<dbReference type="InterPro" id="IPR003661">
    <property type="entry name" value="HisK_dim/P_dom"/>
</dbReference>
<dbReference type="Pfam" id="PF00072">
    <property type="entry name" value="Response_reg"/>
    <property type="match status" value="2"/>
</dbReference>
<keyword evidence="4 7" id="KW-0597">Phosphoprotein</keyword>
<evidence type="ECO:0000256" key="3">
    <source>
        <dbReference type="ARBA" id="ARBA00012438"/>
    </source>
</evidence>
<dbReference type="InterPro" id="IPR001789">
    <property type="entry name" value="Sig_transdc_resp-reg_receiver"/>
</dbReference>
<comment type="catalytic activity">
    <reaction evidence="1">
        <text>ATP + protein L-histidine = ADP + protein N-phospho-L-histidine.</text>
        <dbReference type="EC" id="2.7.13.3"/>
    </reaction>
</comment>
<dbReference type="PROSITE" id="PS50110">
    <property type="entry name" value="RESPONSE_REGULATORY"/>
    <property type="match status" value="2"/>
</dbReference>
<reference evidence="11 12" key="1">
    <citation type="submission" date="2024-02" db="EMBL/GenBank/DDBJ databases">
        <title>Rhodopirellula caenicola NBRC 110016.</title>
        <authorList>
            <person name="Ichikawa N."/>
            <person name="Katano-Makiyama Y."/>
            <person name="Hidaka K."/>
        </authorList>
    </citation>
    <scope>NUCLEOTIDE SEQUENCE [LARGE SCALE GENOMIC DNA]</scope>
    <source>
        <strain evidence="11 12">NBRC 110016</strain>
    </source>
</reference>
<dbReference type="SMART" id="SM00387">
    <property type="entry name" value="HATPase_c"/>
    <property type="match status" value="1"/>
</dbReference>
<dbReference type="SUPFAM" id="SSF52172">
    <property type="entry name" value="CheY-like"/>
    <property type="match status" value="2"/>
</dbReference>
<dbReference type="CDD" id="cd00082">
    <property type="entry name" value="HisKA"/>
    <property type="match status" value="1"/>
</dbReference>
<feature type="domain" description="Histidine kinase" evidence="8">
    <location>
        <begin position="423"/>
        <end position="644"/>
    </location>
</feature>
<dbReference type="Pfam" id="PF00512">
    <property type="entry name" value="HisKA"/>
    <property type="match status" value="1"/>
</dbReference>
<dbReference type="SMART" id="SM00448">
    <property type="entry name" value="REC"/>
    <property type="match status" value="2"/>
</dbReference>
<feature type="domain" description="Response regulatory" evidence="9">
    <location>
        <begin position="663"/>
        <end position="784"/>
    </location>
</feature>
<dbReference type="InterPro" id="IPR003660">
    <property type="entry name" value="HAMP_dom"/>
</dbReference>
<evidence type="ECO:0000256" key="4">
    <source>
        <dbReference type="ARBA" id="ARBA00022553"/>
    </source>
</evidence>
<name>A0ABP9VM07_9BACT</name>
<dbReference type="EC" id="2.7.13.3" evidence="3"/>
<feature type="modified residue" description="4-aspartylphosphate" evidence="7">
    <location>
        <position position="717"/>
    </location>
</feature>
<comment type="caution">
    <text evidence="11">The sequence shown here is derived from an EMBL/GenBank/DDBJ whole genome shotgun (WGS) entry which is preliminary data.</text>
</comment>
<evidence type="ECO:0000313" key="12">
    <source>
        <dbReference type="Proteomes" id="UP001416858"/>
    </source>
</evidence>
<dbReference type="SMART" id="SM00304">
    <property type="entry name" value="HAMP"/>
    <property type="match status" value="1"/>
</dbReference>
<dbReference type="SUPFAM" id="SSF47384">
    <property type="entry name" value="Homodimeric domain of signal transducing histidine kinase"/>
    <property type="match status" value="1"/>
</dbReference>
<proteinExistence type="predicted"/>
<dbReference type="Gene3D" id="3.30.565.10">
    <property type="entry name" value="Histidine kinase-like ATPase, C-terminal domain"/>
    <property type="match status" value="1"/>
</dbReference>
<dbReference type="GO" id="GO:0016301">
    <property type="term" value="F:kinase activity"/>
    <property type="evidence" value="ECO:0007669"/>
    <property type="project" value="UniProtKB-KW"/>
</dbReference>
<dbReference type="CDD" id="cd06225">
    <property type="entry name" value="HAMP"/>
    <property type="match status" value="1"/>
</dbReference>
<feature type="modified residue" description="4-aspartylphosphate" evidence="7">
    <location>
        <position position="860"/>
    </location>
</feature>
<dbReference type="InterPro" id="IPR003594">
    <property type="entry name" value="HATPase_dom"/>
</dbReference>
<organism evidence="11 12">
    <name type="scientific">Novipirellula caenicola</name>
    <dbReference type="NCBI Taxonomy" id="1536901"/>
    <lineage>
        <taxon>Bacteria</taxon>
        <taxon>Pseudomonadati</taxon>
        <taxon>Planctomycetota</taxon>
        <taxon>Planctomycetia</taxon>
        <taxon>Pirellulales</taxon>
        <taxon>Pirellulaceae</taxon>
        <taxon>Novipirellula</taxon>
    </lineage>
</organism>
<dbReference type="EMBL" id="BAABRO010000002">
    <property type="protein sequence ID" value="GAA5506233.1"/>
    <property type="molecule type" value="Genomic_DNA"/>
</dbReference>
<keyword evidence="6 11" id="KW-0418">Kinase</keyword>
<accession>A0ABP9VM07</accession>
<evidence type="ECO:0000259" key="9">
    <source>
        <dbReference type="PROSITE" id="PS50110"/>
    </source>
</evidence>
<dbReference type="CDD" id="cd18773">
    <property type="entry name" value="PDC1_HK_sensor"/>
    <property type="match status" value="1"/>
</dbReference>
<dbReference type="Pfam" id="PF02518">
    <property type="entry name" value="HATPase_c"/>
    <property type="match status" value="1"/>
</dbReference>
<dbReference type="Gene3D" id="6.10.340.10">
    <property type="match status" value="1"/>
</dbReference>
<dbReference type="SMART" id="SM00388">
    <property type="entry name" value="HisKA"/>
    <property type="match status" value="1"/>
</dbReference>